<dbReference type="InterPro" id="IPR036259">
    <property type="entry name" value="MFS_trans_sf"/>
</dbReference>
<name>A0A8R1IH08_CAEJA</name>
<reference evidence="5" key="2">
    <citation type="submission" date="2022-06" db="UniProtKB">
        <authorList>
            <consortium name="EnsemblMetazoa"/>
        </authorList>
    </citation>
    <scope>IDENTIFICATION</scope>
    <source>
        <strain evidence="5">DF5081</strain>
    </source>
</reference>
<keyword evidence="6" id="KW-1185">Reference proteome</keyword>
<evidence type="ECO:0000313" key="5">
    <source>
        <dbReference type="EnsemblMetazoa" id="CJA32722.1"/>
    </source>
</evidence>
<protein>
    <recommendedName>
        <fullName evidence="7">Major facilitator superfamily (MFS) profile domain-containing protein</fullName>
    </recommendedName>
</protein>
<accession>A0A8R1IH08</accession>
<dbReference type="SUPFAM" id="SSF103473">
    <property type="entry name" value="MFS general substrate transporter"/>
    <property type="match status" value="1"/>
</dbReference>
<sequence length="99" mass="11830">MLVFVAFITREWHTASYLCAAISALIFPMLWKLPESPVFLEQKHKIEEAIESRKRIAEICDLEYEEKEVTTINNLKKITFFEMLKNERLRKNFLVLCFM</sequence>
<evidence type="ECO:0008006" key="7">
    <source>
        <dbReference type="Google" id="ProtNLM"/>
    </source>
</evidence>
<dbReference type="Pfam" id="PF00083">
    <property type="entry name" value="Sugar_tr"/>
    <property type="match status" value="1"/>
</dbReference>
<dbReference type="InterPro" id="IPR005828">
    <property type="entry name" value="MFS_sugar_transport-like"/>
</dbReference>
<comment type="subcellular location">
    <subcellularLocation>
        <location evidence="1">Membrane</location>
    </subcellularLocation>
</comment>
<dbReference type="Proteomes" id="UP000005237">
    <property type="component" value="Unassembled WGS sequence"/>
</dbReference>
<dbReference type="GO" id="GO:0016020">
    <property type="term" value="C:membrane"/>
    <property type="evidence" value="ECO:0007669"/>
    <property type="project" value="UniProtKB-SubCell"/>
</dbReference>
<dbReference type="EnsemblMetazoa" id="CJA32722.1">
    <property type="protein sequence ID" value="CJA32722.1"/>
    <property type="gene ID" value="WBGene00208569"/>
</dbReference>
<dbReference type="GO" id="GO:0022857">
    <property type="term" value="F:transmembrane transporter activity"/>
    <property type="evidence" value="ECO:0007669"/>
    <property type="project" value="InterPro"/>
</dbReference>
<dbReference type="AlphaFoldDB" id="A0A8R1IH08"/>
<evidence type="ECO:0000256" key="2">
    <source>
        <dbReference type="ARBA" id="ARBA00022692"/>
    </source>
</evidence>
<keyword evidence="2" id="KW-0812">Transmembrane</keyword>
<reference evidence="6" key="1">
    <citation type="submission" date="2010-08" db="EMBL/GenBank/DDBJ databases">
        <authorList>
            <consortium name="Caenorhabditis japonica Sequencing Consortium"/>
            <person name="Wilson R.K."/>
        </authorList>
    </citation>
    <scope>NUCLEOTIDE SEQUENCE [LARGE SCALE GENOMIC DNA]</scope>
    <source>
        <strain evidence="6">DF5081</strain>
    </source>
</reference>
<proteinExistence type="predicted"/>
<dbReference type="Gene3D" id="1.20.1250.20">
    <property type="entry name" value="MFS general substrate transporter like domains"/>
    <property type="match status" value="1"/>
</dbReference>
<evidence type="ECO:0000256" key="1">
    <source>
        <dbReference type="ARBA" id="ARBA00004370"/>
    </source>
</evidence>
<evidence type="ECO:0000256" key="3">
    <source>
        <dbReference type="ARBA" id="ARBA00022989"/>
    </source>
</evidence>
<evidence type="ECO:0000313" key="6">
    <source>
        <dbReference type="Proteomes" id="UP000005237"/>
    </source>
</evidence>
<organism evidence="5 6">
    <name type="scientific">Caenorhabditis japonica</name>
    <dbReference type="NCBI Taxonomy" id="281687"/>
    <lineage>
        <taxon>Eukaryota</taxon>
        <taxon>Metazoa</taxon>
        <taxon>Ecdysozoa</taxon>
        <taxon>Nematoda</taxon>
        <taxon>Chromadorea</taxon>
        <taxon>Rhabditida</taxon>
        <taxon>Rhabditina</taxon>
        <taxon>Rhabditomorpha</taxon>
        <taxon>Rhabditoidea</taxon>
        <taxon>Rhabditidae</taxon>
        <taxon>Peloderinae</taxon>
        <taxon>Caenorhabditis</taxon>
    </lineage>
</organism>
<keyword evidence="4" id="KW-0472">Membrane</keyword>
<keyword evidence="3" id="KW-1133">Transmembrane helix</keyword>
<evidence type="ECO:0000256" key="4">
    <source>
        <dbReference type="ARBA" id="ARBA00023136"/>
    </source>
</evidence>